<sequence length="118" mass="12663">MARPLVINPNTVNVNNKLKYCDNTIYVQGALVSGLAYYMQVWVIDKSGPVFLAMTMPITLIVTIVLSSFVLGEAVTLGSIISGVVMVGGLYCVLWAKKAEQAIASKEEATLPVQATQV</sequence>
<proteinExistence type="inferred from homology"/>
<dbReference type="GO" id="GO:0022857">
    <property type="term" value="F:transmembrane transporter activity"/>
    <property type="evidence" value="ECO:0007669"/>
    <property type="project" value="InterPro"/>
</dbReference>
<dbReference type="AlphaFoldDB" id="A2WR59"/>
<keyword evidence="4 6" id="KW-1133">Transmembrane helix</keyword>
<dbReference type="Proteomes" id="UP000007015">
    <property type="component" value="Chromosome 1"/>
</dbReference>
<accession>A2WR59</accession>
<dbReference type="InterPro" id="IPR037185">
    <property type="entry name" value="EmrE-like"/>
</dbReference>
<dbReference type="EMBL" id="CM000126">
    <property type="protein sequence ID" value="EAY74455.1"/>
    <property type="molecule type" value="Genomic_DNA"/>
</dbReference>
<feature type="domain" description="EamA" evidence="7">
    <location>
        <begin position="25"/>
        <end position="94"/>
    </location>
</feature>
<keyword evidence="3 6" id="KW-0812">Transmembrane</keyword>
<keyword evidence="5 6" id="KW-0472">Membrane</keyword>
<dbReference type="STRING" id="39946.A2WR59"/>
<evidence type="ECO:0000256" key="2">
    <source>
        <dbReference type="ARBA" id="ARBA00007635"/>
    </source>
</evidence>
<feature type="transmembrane region" description="Helical" evidence="6">
    <location>
        <begin position="50"/>
        <end position="71"/>
    </location>
</feature>
<keyword evidence="9" id="KW-1185">Reference proteome</keyword>
<comment type="subcellular location">
    <subcellularLocation>
        <location evidence="1 6">Membrane</location>
        <topology evidence="1 6">Multi-pass membrane protein</topology>
    </subcellularLocation>
</comment>
<dbReference type="InterPro" id="IPR000620">
    <property type="entry name" value="EamA_dom"/>
</dbReference>
<feature type="transmembrane region" description="Helical" evidence="6">
    <location>
        <begin position="77"/>
        <end position="96"/>
    </location>
</feature>
<comment type="caution">
    <text evidence="6">Lacks conserved residue(s) required for the propagation of feature annotation.</text>
</comment>
<dbReference type="GO" id="GO:0016020">
    <property type="term" value="C:membrane"/>
    <property type="evidence" value="ECO:0007669"/>
    <property type="project" value="UniProtKB-SubCell"/>
</dbReference>
<evidence type="ECO:0000256" key="1">
    <source>
        <dbReference type="ARBA" id="ARBA00004141"/>
    </source>
</evidence>
<evidence type="ECO:0000256" key="4">
    <source>
        <dbReference type="ARBA" id="ARBA00022989"/>
    </source>
</evidence>
<comment type="similarity">
    <text evidence="2 6">Belongs to the drug/metabolite transporter (DMT) superfamily. Plant drug/metabolite exporter (P-DME) (TC 2.A.7.4) family.</text>
</comment>
<evidence type="ECO:0000256" key="6">
    <source>
        <dbReference type="RuleBase" id="RU363077"/>
    </source>
</evidence>
<dbReference type="SUPFAM" id="SSF103481">
    <property type="entry name" value="Multidrug resistance efflux transporter EmrE"/>
    <property type="match status" value="1"/>
</dbReference>
<dbReference type="InterPro" id="IPR030184">
    <property type="entry name" value="WAT1-related"/>
</dbReference>
<evidence type="ECO:0000313" key="8">
    <source>
        <dbReference type="EMBL" id="EAY74455.1"/>
    </source>
</evidence>
<protein>
    <recommendedName>
        <fullName evidence="6">WAT1-related protein</fullName>
    </recommendedName>
</protein>
<dbReference type="Gramene" id="BGIOSGA001456-TA">
    <property type="protein sequence ID" value="BGIOSGA001456-PA"/>
    <property type="gene ID" value="BGIOSGA001456"/>
</dbReference>
<evidence type="ECO:0000259" key="7">
    <source>
        <dbReference type="Pfam" id="PF00892"/>
    </source>
</evidence>
<organism evidence="8 9">
    <name type="scientific">Oryza sativa subsp. indica</name>
    <name type="common">Rice</name>
    <dbReference type="NCBI Taxonomy" id="39946"/>
    <lineage>
        <taxon>Eukaryota</taxon>
        <taxon>Viridiplantae</taxon>
        <taxon>Streptophyta</taxon>
        <taxon>Embryophyta</taxon>
        <taxon>Tracheophyta</taxon>
        <taxon>Spermatophyta</taxon>
        <taxon>Magnoliopsida</taxon>
        <taxon>Liliopsida</taxon>
        <taxon>Poales</taxon>
        <taxon>Poaceae</taxon>
        <taxon>BOP clade</taxon>
        <taxon>Oryzoideae</taxon>
        <taxon>Oryzeae</taxon>
        <taxon>Oryzinae</taxon>
        <taxon>Oryza</taxon>
        <taxon>Oryza sativa</taxon>
    </lineage>
</organism>
<evidence type="ECO:0000256" key="5">
    <source>
        <dbReference type="ARBA" id="ARBA00023136"/>
    </source>
</evidence>
<dbReference type="OMA" id="EARDPPH"/>
<dbReference type="HOGENOM" id="CLU_2076968_0_0_1"/>
<reference evidence="8 9" key="1">
    <citation type="journal article" date="2005" name="PLoS Biol.">
        <title>The genomes of Oryza sativa: a history of duplications.</title>
        <authorList>
            <person name="Yu J."/>
            <person name="Wang J."/>
            <person name="Lin W."/>
            <person name="Li S."/>
            <person name="Li H."/>
            <person name="Zhou J."/>
            <person name="Ni P."/>
            <person name="Dong W."/>
            <person name="Hu S."/>
            <person name="Zeng C."/>
            <person name="Zhang J."/>
            <person name="Zhang Y."/>
            <person name="Li R."/>
            <person name="Xu Z."/>
            <person name="Li S."/>
            <person name="Li X."/>
            <person name="Zheng H."/>
            <person name="Cong L."/>
            <person name="Lin L."/>
            <person name="Yin J."/>
            <person name="Geng J."/>
            <person name="Li G."/>
            <person name="Shi J."/>
            <person name="Liu J."/>
            <person name="Lv H."/>
            <person name="Li J."/>
            <person name="Wang J."/>
            <person name="Deng Y."/>
            <person name="Ran L."/>
            <person name="Shi X."/>
            <person name="Wang X."/>
            <person name="Wu Q."/>
            <person name="Li C."/>
            <person name="Ren X."/>
            <person name="Wang J."/>
            <person name="Wang X."/>
            <person name="Li D."/>
            <person name="Liu D."/>
            <person name="Zhang X."/>
            <person name="Ji Z."/>
            <person name="Zhao W."/>
            <person name="Sun Y."/>
            <person name="Zhang Z."/>
            <person name="Bao J."/>
            <person name="Han Y."/>
            <person name="Dong L."/>
            <person name="Ji J."/>
            <person name="Chen P."/>
            <person name="Wu S."/>
            <person name="Liu J."/>
            <person name="Xiao Y."/>
            <person name="Bu D."/>
            <person name="Tan J."/>
            <person name="Yang L."/>
            <person name="Ye C."/>
            <person name="Zhang J."/>
            <person name="Xu J."/>
            <person name="Zhou Y."/>
            <person name="Yu Y."/>
            <person name="Zhang B."/>
            <person name="Zhuang S."/>
            <person name="Wei H."/>
            <person name="Liu B."/>
            <person name="Lei M."/>
            <person name="Yu H."/>
            <person name="Li Y."/>
            <person name="Xu H."/>
            <person name="Wei S."/>
            <person name="He X."/>
            <person name="Fang L."/>
            <person name="Zhang Z."/>
            <person name="Zhang Y."/>
            <person name="Huang X."/>
            <person name="Su Z."/>
            <person name="Tong W."/>
            <person name="Li J."/>
            <person name="Tong Z."/>
            <person name="Li S."/>
            <person name="Ye J."/>
            <person name="Wang L."/>
            <person name="Fang L."/>
            <person name="Lei T."/>
            <person name="Chen C."/>
            <person name="Chen H."/>
            <person name="Xu Z."/>
            <person name="Li H."/>
            <person name="Huang H."/>
            <person name="Zhang F."/>
            <person name="Xu H."/>
            <person name="Li N."/>
            <person name="Zhao C."/>
            <person name="Li S."/>
            <person name="Dong L."/>
            <person name="Huang Y."/>
            <person name="Li L."/>
            <person name="Xi Y."/>
            <person name="Qi Q."/>
            <person name="Li W."/>
            <person name="Zhang B."/>
            <person name="Hu W."/>
            <person name="Zhang Y."/>
            <person name="Tian X."/>
            <person name="Jiao Y."/>
            <person name="Liang X."/>
            <person name="Jin J."/>
            <person name="Gao L."/>
            <person name="Zheng W."/>
            <person name="Hao B."/>
            <person name="Liu S."/>
            <person name="Wang W."/>
            <person name="Yuan L."/>
            <person name="Cao M."/>
            <person name="McDermott J."/>
            <person name="Samudrala R."/>
            <person name="Wang J."/>
            <person name="Wong G.K."/>
            <person name="Yang H."/>
        </authorList>
    </citation>
    <scope>NUCLEOTIDE SEQUENCE [LARGE SCALE GENOMIC DNA]</scope>
    <source>
        <strain evidence="9">cv. 93-11</strain>
    </source>
</reference>
<dbReference type="PANTHER" id="PTHR31218">
    <property type="entry name" value="WAT1-RELATED PROTEIN"/>
    <property type="match status" value="1"/>
</dbReference>
<gene>
    <name evidence="8" type="ORF">OsI_02344</name>
</gene>
<evidence type="ECO:0000313" key="9">
    <source>
        <dbReference type="Proteomes" id="UP000007015"/>
    </source>
</evidence>
<dbReference type="Pfam" id="PF00892">
    <property type="entry name" value="EamA"/>
    <property type="match status" value="1"/>
</dbReference>
<name>A2WR59_ORYSI</name>
<evidence type="ECO:0000256" key="3">
    <source>
        <dbReference type="ARBA" id="ARBA00022692"/>
    </source>
</evidence>